<dbReference type="AlphaFoldDB" id="A0A0L9VN36"/>
<sequence>MMPIRDDVVKVHLGVDGFNRLLVFQSFQRNPLLQTMQKQLLFSCHPSRAIQAAGSEIGETTLRQMGFVARGNIFVHKDEAYNDDEDDDIDAHMIEPVNVVDPSKAALLAAPSSSSFSIEEHLANFTRQMEQMRNFQEQMSTLH</sequence>
<accession>A0A0L9VN36</accession>
<organism evidence="1 2">
    <name type="scientific">Phaseolus angularis</name>
    <name type="common">Azuki bean</name>
    <name type="synonym">Vigna angularis</name>
    <dbReference type="NCBI Taxonomy" id="3914"/>
    <lineage>
        <taxon>Eukaryota</taxon>
        <taxon>Viridiplantae</taxon>
        <taxon>Streptophyta</taxon>
        <taxon>Embryophyta</taxon>
        <taxon>Tracheophyta</taxon>
        <taxon>Spermatophyta</taxon>
        <taxon>Magnoliopsida</taxon>
        <taxon>eudicotyledons</taxon>
        <taxon>Gunneridae</taxon>
        <taxon>Pentapetalae</taxon>
        <taxon>rosids</taxon>
        <taxon>fabids</taxon>
        <taxon>Fabales</taxon>
        <taxon>Fabaceae</taxon>
        <taxon>Papilionoideae</taxon>
        <taxon>50 kb inversion clade</taxon>
        <taxon>NPAAA clade</taxon>
        <taxon>indigoferoid/millettioid clade</taxon>
        <taxon>Phaseoleae</taxon>
        <taxon>Vigna</taxon>
    </lineage>
</organism>
<evidence type="ECO:0000313" key="1">
    <source>
        <dbReference type="EMBL" id="KOM56456.1"/>
    </source>
</evidence>
<reference evidence="2" key="1">
    <citation type="journal article" date="2015" name="Proc. Natl. Acad. Sci. U.S.A.">
        <title>Genome sequencing of adzuki bean (Vigna angularis) provides insight into high starch and low fat accumulation and domestication.</title>
        <authorList>
            <person name="Yang K."/>
            <person name="Tian Z."/>
            <person name="Chen C."/>
            <person name="Luo L."/>
            <person name="Zhao B."/>
            <person name="Wang Z."/>
            <person name="Yu L."/>
            <person name="Li Y."/>
            <person name="Sun Y."/>
            <person name="Li W."/>
            <person name="Chen Y."/>
            <person name="Li Y."/>
            <person name="Zhang Y."/>
            <person name="Ai D."/>
            <person name="Zhao J."/>
            <person name="Shang C."/>
            <person name="Ma Y."/>
            <person name="Wu B."/>
            <person name="Wang M."/>
            <person name="Gao L."/>
            <person name="Sun D."/>
            <person name="Zhang P."/>
            <person name="Guo F."/>
            <person name="Wang W."/>
            <person name="Li Y."/>
            <person name="Wang J."/>
            <person name="Varshney R.K."/>
            <person name="Wang J."/>
            <person name="Ling H.Q."/>
            <person name="Wan P."/>
        </authorList>
    </citation>
    <scope>NUCLEOTIDE SEQUENCE</scope>
    <source>
        <strain evidence="2">cv. Jingnong 6</strain>
    </source>
</reference>
<dbReference type="Gramene" id="KOM56456">
    <property type="protein sequence ID" value="KOM56456"/>
    <property type="gene ID" value="LR48_Vigan10g234800"/>
</dbReference>
<protein>
    <submittedName>
        <fullName evidence="1">Uncharacterized protein</fullName>
    </submittedName>
</protein>
<dbReference type="EMBL" id="CM003380">
    <property type="protein sequence ID" value="KOM56456.1"/>
    <property type="molecule type" value="Genomic_DNA"/>
</dbReference>
<dbReference type="Proteomes" id="UP000053144">
    <property type="component" value="Chromosome 10"/>
</dbReference>
<evidence type="ECO:0000313" key="2">
    <source>
        <dbReference type="Proteomes" id="UP000053144"/>
    </source>
</evidence>
<proteinExistence type="predicted"/>
<name>A0A0L9VN36_PHAAN</name>
<gene>
    <name evidence="1" type="ORF">LR48_Vigan10g234800</name>
</gene>